<accession>A0A9D2UHR8</accession>
<dbReference type="EMBL" id="DWUP01000060">
    <property type="protein sequence ID" value="HJD52662.1"/>
    <property type="molecule type" value="Genomic_DNA"/>
</dbReference>
<evidence type="ECO:0000313" key="1">
    <source>
        <dbReference type="EMBL" id="HJD52662.1"/>
    </source>
</evidence>
<dbReference type="NCBIfam" id="NF038128">
    <property type="entry name" value="choice_anch_J"/>
    <property type="match status" value="1"/>
</dbReference>
<comment type="caution">
    <text evidence="1">The sequence shown here is derived from an EMBL/GenBank/DDBJ whole genome shotgun (WGS) entry which is preliminary data.</text>
</comment>
<gene>
    <name evidence="1" type="ORF">IAA93_02895</name>
</gene>
<dbReference type="AlphaFoldDB" id="A0A9D2UHR8"/>
<feature type="non-terminal residue" evidence="1">
    <location>
        <position position="1"/>
    </location>
</feature>
<protein>
    <submittedName>
        <fullName evidence="1">Choice-of-anchor J domain-containing protein</fullName>
    </submittedName>
</protein>
<organism evidence="1 2">
    <name type="scientific">Candidatus Avibacteroides avistercoris</name>
    <dbReference type="NCBI Taxonomy" id="2840690"/>
    <lineage>
        <taxon>Bacteria</taxon>
        <taxon>Pseudomonadati</taxon>
        <taxon>Bacteroidota</taxon>
        <taxon>Bacteroidia</taxon>
        <taxon>Bacteroidales</taxon>
        <taxon>Bacteroidaceae</taxon>
        <taxon>Bacteroidaceae incertae sedis</taxon>
        <taxon>Candidatus Avibacteroides</taxon>
    </lineage>
</organism>
<reference evidence="1" key="1">
    <citation type="journal article" date="2021" name="PeerJ">
        <title>Extensive microbial diversity within the chicken gut microbiome revealed by metagenomics and culture.</title>
        <authorList>
            <person name="Gilroy R."/>
            <person name="Ravi A."/>
            <person name="Getino M."/>
            <person name="Pursley I."/>
            <person name="Horton D.L."/>
            <person name="Alikhan N.F."/>
            <person name="Baker D."/>
            <person name="Gharbi K."/>
            <person name="Hall N."/>
            <person name="Watson M."/>
            <person name="Adriaenssens E.M."/>
            <person name="Foster-Nyarko E."/>
            <person name="Jarju S."/>
            <person name="Secka A."/>
            <person name="Antonio M."/>
            <person name="Oren A."/>
            <person name="Chaudhuri R.R."/>
            <person name="La Ragione R."/>
            <person name="Hildebrand F."/>
            <person name="Pallen M.J."/>
        </authorList>
    </citation>
    <scope>NUCLEOTIDE SEQUENCE</scope>
    <source>
        <strain evidence="1">MalCec1-1739</strain>
    </source>
</reference>
<evidence type="ECO:0000313" key="2">
    <source>
        <dbReference type="Proteomes" id="UP000787625"/>
    </source>
</evidence>
<reference evidence="1" key="2">
    <citation type="submission" date="2021-04" db="EMBL/GenBank/DDBJ databases">
        <authorList>
            <person name="Gilroy R."/>
        </authorList>
    </citation>
    <scope>NUCLEOTIDE SEQUENCE</scope>
    <source>
        <strain evidence="1">MalCec1-1739</strain>
    </source>
</reference>
<sequence>TNAILTFRHAINFAGSAENRRACCRVYVSTSYAGDGVINENDWTQVEITYPSSDGWGFVSAGEIELPQSENLRVAFRYTCEDHDAPTWEVDEFMVK</sequence>
<proteinExistence type="predicted"/>
<name>A0A9D2UHR8_9BACT</name>
<dbReference type="Proteomes" id="UP000787625">
    <property type="component" value="Unassembled WGS sequence"/>
</dbReference>